<feature type="domain" description="FHA" evidence="2">
    <location>
        <begin position="36"/>
        <end position="85"/>
    </location>
</feature>
<dbReference type="Proteomes" id="UP000198575">
    <property type="component" value="Unassembled WGS sequence"/>
</dbReference>
<dbReference type="CDD" id="cd00060">
    <property type="entry name" value="FHA"/>
    <property type="match status" value="1"/>
</dbReference>
<sequence>MIDNESRTIPISDGLALKQIDGPRLAARSWRLSDPFRIGRSASNELELPDPGISRRHASVERVADEWVVRDCGSRQGTELNGLALEESGTARIRAGDILSVGPWQFRIDVCAGDTPLPGSADAATRISVVRAGGNLAEQRLELLLQYAGDIAAAGDEDTLAEILAEHALLGSGYARATVLWRRGDEIVVRCQRPAPSPTGRWRFNAALVASADRGELARLESDMAEGDGSVLAPRKSRRAMCVPIMLDGRAEAFLYLDSERIGTRRHADAPTFCHALARLAALALSNLHRLEHEREHAAFTADLERARDVQKRLLPPATGTIGTVRYALHLHPGRVVGGDVVDVFEIDGGRVVAALGDVSGAGLGAGLVMASVQSFLRAGFAHDGDPVRVVSQLNAHLCAQTGDGRFVTLWLGVFEHGGSRCHFVDAGHGHALRLAGGSVQPLSPRGCIPLGIDARAQFVAEALQLGRDEMVMLYSDGVVEQRGAEGSAWGTEGLSQAVASAATPVDAIALAWKALGEHASGVAPEDDATVLALAVN</sequence>
<proteinExistence type="predicted"/>
<dbReference type="Pfam" id="PF00498">
    <property type="entry name" value="FHA"/>
    <property type="match status" value="1"/>
</dbReference>
<dbReference type="InterPro" id="IPR036457">
    <property type="entry name" value="PPM-type-like_dom_sf"/>
</dbReference>
<dbReference type="SUPFAM" id="SSF55781">
    <property type="entry name" value="GAF domain-like"/>
    <property type="match status" value="1"/>
</dbReference>
<dbReference type="GO" id="GO:0016791">
    <property type="term" value="F:phosphatase activity"/>
    <property type="evidence" value="ECO:0007669"/>
    <property type="project" value="TreeGrafter"/>
</dbReference>
<dbReference type="PANTHER" id="PTHR43156">
    <property type="entry name" value="STAGE II SPORULATION PROTEIN E-RELATED"/>
    <property type="match status" value="1"/>
</dbReference>
<evidence type="ECO:0000256" key="1">
    <source>
        <dbReference type="ARBA" id="ARBA00022801"/>
    </source>
</evidence>
<dbReference type="InterPro" id="IPR000253">
    <property type="entry name" value="FHA_dom"/>
</dbReference>
<dbReference type="PROSITE" id="PS50006">
    <property type="entry name" value="FHA_DOMAIN"/>
    <property type="match status" value="1"/>
</dbReference>
<keyword evidence="1" id="KW-0378">Hydrolase</keyword>
<protein>
    <submittedName>
        <fullName evidence="3">Serine phosphatase RsbU, regulator of sigma subunit</fullName>
    </submittedName>
</protein>
<dbReference type="EMBL" id="FOVF01000002">
    <property type="protein sequence ID" value="SFN02049.1"/>
    <property type="molecule type" value="Genomic_DNA"/>
</dbReference>
<evidence type="ECO:0000313" key="3">
    <source>
        <dbReference type="EMBL" id="SFN02049.1"/>
    </source>
</evidence>
<dbReference type="Gene3D" id="3.60.40.10">
    <property type="entry name" value="PPM-type phosphatase domain"/>
    <property type="match status" value="1"/>
</dbReference>
<dbReference type="Gene3D" id="3.30.450.40">
    <property type="match status" value="1"/>
</dbReference>
<dbReference type="InterPro" id="IPR029016">
    <property type="entry name" value="GAF-like_dom_sf"/>
</dbReference>
<evidence type="ECO:0000259" key="2">
    <source>
        <dbReference type="PROSITE" id="PS50006"/>
    </source>
</evidence>
<reference evidence="3 4" key="1">
    <citation type="submission" date="2016-10" db="EMBL/GenBank/DDBJ databases">
        <authorList>
            <person name="de Groot N.N."/>
        </authorList>
    </citation>
    <scope>NUCLEOTIDE SEQUENCE [LARGE SCALE GENOMIC DNA]</scope>
    <source>
        <strain evidence="3 4">CGMCC 1.7659</strain>
    </source>
</reference>
<accession>A0A1I4VLP5</accession>
<name>A0A1I4VLP5_9GAMM</name>
<dbReference type="InterPro" id="IPR008984">
    <property type="entry name" value="SMAD_FHA_dom_sf"/>
</dbReference>
<organism evidence="3 4">
    <name type="scientific">Dokdonella immobilis</name>
    <dbReference type="NCBI Taxonomy" id="578942"/>
    <lineage>
        <taxon>Bacteria</taxon>
        <taxon>Pseudomonadati</taxon>
        <taxon>Pseudomonadota</taxon>
        <taxon>Gammaproteobacteria</taxon>
        <taxon>Lysobacterales</taxon>
        <taxon>Rhodanobacteraceae</taxon>
        <taxon>Dokdonella</taxon>
    </lineage>
</organism>
<dbReference type="STRING" id="578942.SAMN05216289_102209"/>
<dbReference type="OrthoDB" id="5801518at2"/>
<dbReference type="PANTHER" id="PTHR43156:SF2">
    <property type="entry name" value="STAGE II SPORULATION PROTEIN E"/>
    <property type="match status" value="1"/>
</dbReference>
<dbReference type="AlphaFoldDB" id="A0A1I4VLP5"/>
<dbReference type="SMART" id="SM00240">
    <property type="entry name" value="FHA"/>
    <property type="match status" value="1"/>
</dbReference>
<gene>
    <name evidence="3" type="ORF">SAMN05216289_102209</name>
</gene>
<dbReference type="InterPro" id="IPR052016">
    <property type="entry name" value="Bact_Sigma-Reg"/>
</dbReference>
<dbReference type="SUPFAM" id="SSF81606">
    <property type="entry name" value="PP2C-like"/>
    <property type="match status" value="1"/>
</dbReference>
<dbReference type="Gene3D" id="2.60.200.20">
    <property type="match status" value="1"/>
</dbReference>
<dbReference type="Pfam" id="PF07228">
    <property type="entry name" value="SpoIIE"/>
    <property type="match status" value="1"/>
</dbReference>
<keyword evidence="4" id="KW-1185">Reference proteome</keyword>
<dbReference type="SUPFAM" id="SSF49879">
    <property type="entry name" value="SMAD/FHA domain"/>
    <property type="match status" value="1"/>
</dbReference>
<dbReference type="SMART" id="SM00331">
    <property type="entry name" value="PP2C_SIG"/>
    <property type="match status" value="1"/>
</dbReference>
<evidence type="ECO:0000313" key="4">
    <source>
        <dbReference type="Proteomes" id="UP000198575"/>
    </source>
</evidence>
<dbReference type="InterPro" id="IPR001932">
    <property type="entry name" value="PPM-type_phosphatase-like_dom"/>
</dbReference>